<name>A0ABY7HEJ6_9BACT</name>
<dbReference type="HAMAP" id="MF_00900">
    <property type="entry name" value="GTPase_HflX"/>
    <property type="match status" value="1"/>
</dbReference>
<dbReference type="InterPro" id="IPR025121">
    <property type="entry name" value="GTPase_HflX_N"/>
</dbReference>
<dbReference type="PRINTS" id="PR00326">
    <property type="entry name" value="GTP1OBG"/>
</dbReference>
<gene>
    <name evidence="5 9" type="primary">hflX</name>
    <name evidence="9" type="ORF">O0S08_16275</name>
</gene>
<dbReference type="Pfam" id="PF16360">
    <property type="entry name" value="GTP-bdg_M"/>
    <property type="match status" value="1"/>
</dbReference>
<evidence type="ECO:0000256" key="2">
    <source>
        <dbReference type="ARBA" id="ARBA00022741"/>
    </source>
</evidence>
<keyword evidence="2 5" id="KW-0547">Nucleotide-binding</keyword>
<dbReference type="InterPro" id="IPR027417">
    <property type="entry name" value="P-loop_NTPase"/>
</dbReference>
<dbReference type="Proteomes" id="UP001164459">
    <property type="component" value="Chromosome"/>
</dbReference>
<dbReference type="RefSeq" id="WP_269040068.1">
    <property type="nucleotide sequence ID" value="NZ_CP114040.1"/>
</dbReference>
<evidence type="ECO:0000256" key="1">
    <source>
        <dbReference type="ARBA" id="ARBA00022723"/>
    </source>
</evidence>
<protein>
    <recommendedName>
        <fullName evidence="5">GTPase HflX</fullName>
    </recommendedName>
    <alternativeName>
        <fullName evidence="5">GTP-binding protein HflX</fullName>
    </alternativeName>
</protein>
<reference evidence="9" key="1">
    <citation type="submission" date="2022-11" db="EMBL/GenBank/DDBJ databases">
        <title>Minimal conservation of predation-associated metabolite biosynthetic gene clusters underscores biosynthetic potential of Myxococcota including descriptions for ten novel species: Archangium lansinium sp. nov., Myxococcus landrumus sp. nov., Nannocystis bai.</title>
        <authorList>
            <person name="Ahearne A."/>
            <person name="Stevens C."/>
            <person name="Dowd S."/>
        </authorList>
    </citation>
    <scope>NUCLEOTIDE SEQUENCE</scope>
    <source>
        <strain evidence="9">Fl3</strain>
    </source>
</reference>
<keyword evidence="1" id="KW-0479">Metal-binding</keyword>
<dbReference type="SUPFAM" id="SSF52540">
    <property type="entry name" value="P-loop containing nucleoside triphosphate hydrolases"/>
    <property type="match status" value="1"/>
</dbReference>
<evidence type="ECO:0000256" key="3">
    <source>
        <dbReference type="ARBA" id="ARBA00022842"/>
    </source>
</evidence>
<evidence type="ECO:0000256" key="5">
    <source>
        <dbReference type="HAMAP-Rule" id="MF_00900"/>
    </source>
</evidence>
<dbReference type="PROSITE" id="PS51705">
    <property type="entry name" value="G_HFLX"/>
    <property type="match status" value="1"/>
</dbReference>
<dbReference type="Gene3D" id="6.10.250.2860">
    <property type="match status" value="1"/>
</dbReference>
<sequence>MSADRLHGDTANLKSSQSRALQRLGERRVPADRVISAALARDLLDLSHQLGRQLGLFIDRRGQVERVILGDAHSLSLPEFARVRGALGRLRGIRLIVTHLVPDPLTREELADLAKLRLDLVAAVHRGPAGIQLDLANLTPAAPGAAEVFTLRTWPRVPVSTLSPDLSTRPDEETPPPPGAPDLPINFTAFIRELEARLVAATTDARAEARGTKATALMVHGGGPEVPARIAELRELCRTAGIQLMDLVTQRRPQPDPRTFLGAGKLREVIVRALEQDCELLICDPDLTPSQAHAIAEETELKVIDRTTLILDIFAQHARSADGKLQVELAQLRYMLPRMIGKGTAMSRLAGGIGGRGPGETKLEIDRRRAKERINALTRRLDELRQRRDQRRALRRSTNVPVVAIVGYTNAGKSSLLNTVTQSEVLAENKLFATLDPTVRRIRFPEDREVVLLDTVGFIRDLPPALLQAFSATLEEVADADLLLLVVDASDSDRDQQRAAVEGILGDLGAGKVPRLLVFNKCDLLDPEELAVRRAEAGPDTFFISALDRRSTFPLMQAIENHLWERGKIERPAAFPGDDES</sequence>
<dbReference type="Pfam" id="PF01926">
    <property type="entry name" value="MMR_HSR1"/>
    <property type="match status" value="1"/>
</dbReference>
<comment type="similarity">
    <text evidence="5">Belongs to the TRAFAC class OBG-HflX-like GTPase superfamily. HflX GTPase family.</text>
</comment>
<dbReference type="CDD" id="cd01878">
    <property type="entry name" value="HflX"/>
    <property type="match status" value="1"/>
</dbReference>
<feature type="coiled-coil region" evidence="6">
    <location>
        <begin position="360"/>
        <end position="394"/>
    </location>
</feature>
<keyword evidence="5" id="KW-0963">Cytoplasm</keyword>
<organism evidence="9 10">
    <name type="scientific">Nannocystis punicea</name>
    <dbReference type="NCBI Taxonomy" id="2995304"/>
    <lineage>
        <taxon>Bacteria</taxon>
        <taxon>Pseudomonadati</taxon>
        <taxon>Myxococcota</taxon>
        <taxon>Polyangia</taxon>
        <taxon>Nannocystales</taxon>
        <taxon>Nannocystaceae</taxon>
        <taxon>Nannocystis</taxon>
    </lineage>
</organism>
<dbReference type="Gene3D" id="3.40.50.300">
    <property type="entry name" value="P-loop containing nucleotide triphosphate hydrolases"/>
    <property type="match status" value="1"/>
</dbReference>
<evidence type="ECO:0000259" key="8">
    <source>
        <dbReference type="PROSITE" id="PS51705"/>
    </source>
</evidence>
<dbReference type="InterPro" id="IPR006073">
    <property type="entry name" value="GTP-bd"/>
</dbReference>
<evidence type="ECO:0000256" key="6">
    <source>
        <dbReference type="SAM" id="Coils"/>
    </source>
</evidence>
<evidence type="ECO:0000313" key="9">
    <source>
        <dbReference type="EMBL" id="WAS97701.1"/>
    </source>
</evidence>
<keyword evidence="6" id="KW-0175">Coiled coil</keyword>
<dbReference type="Pfam" id="PF13167">
    <property type="entry name" value="GTP-bdg_N"/>
    <property type="match status" value="1"/>
</dbReference>
<dbReference type="EMBL" id="CP114040">
    <property type="protein sequence ID" value="WAS97701.1"/>
    <property type="molecule type" value="Genomic_DNA"/>
</dbReference>
<feature type="domain" description="Hflx-type G" evidence="8">
    <location>
        <begin position="401"/>
        <end position="567"/>
    </location>
</feature>
<evidence type="ECO:0000256" key="4">
    <source>
        <dbReference type="ARBA" id="ARBA00023134"/>
    </source>
</evidence>
<dbReference type="NCBIfam" id="TIGR03156">
    <property type="entry name" value="GTP_HflX"/>
    <property type="match status" value="1"/>
</dbReference>
<evidence type="ECO:0000313" key="10">
    <source>
        <dbReference type="Proteomes" id="UP001164459"/>
    </source>
</evidence>
<dbReference type="PANTHER" id="PTHR10229:SF0">
    <property type="entry name" value="GTP-BINDING PROTEIN 6-RELATED"/>
    <property type="match status" value="1"/>
</dbReference>
<feature type="region of interest" description="Disordered" evidence="7">
    <location>
        <begin position="1"/>
        <end position="24"/>
    </location>
</feature>
<proteinExistence type="inferred from homology"/>
<comment type="subunit">
    <text evidence="5">Monomer. Associates with the 50S ribosomal subunit.</text>
</comment>
<dbReference type="InterPro" id="IPR016496">
    <property type="entry name" value="GTPase_HflX"/>
</dbReference>
<dbReference type="InterPro" id="IPR032305">
    <property type="entry name" value="GTP-bd_M"/>
</dbReference>
<dbReference type="Gene3D" id="3.40.50.11060">
    <property type="entry name" value="GTPase HflX, N-terminal domain"/>
    <property type="match status" value="1"/>
</dbReference>
<keyword evidence="3" id="KW-0460">Magnesium</keyword>
<accession>A0ABY7HEJ6</accession>
<dbReference type="InterPro" id="IPR030394">
    <property type="entry name" value="G_HFLX_dom"/>
</dbReference>
<comment type="subcellular location">
    <subcellularLocation>
        <location evidence="5">Cytoplasm</location>
    </subcellularLocation>
    <text evidence="5">May associate with membranes.</text>
</comment>
<keyword evidence="10" id="KW-1185">Reference proteome</keyword>
<keyword evidence="4 5" id="KW-0342">GTP-binding</keyword>
<comment type="function">
    <text evidence="5">GTPase that associates with the 50S ribosomal subunit and may have a role during protein synthesis or ribosome biogenesis.</text>
</comment>
<evidence type="ECO:0000256" key="7">
    <source>
        <dbReference type="SAM" id="MobiDB-lite"/>
    </source>
</evidence>
<feature type="region of interest" description="Disordered" evidence="7">
    <location>
        <begin position="161"/>
        <end position="183"/>
    </location>
</feature>
<dbReference type="PANTHER" id="PTHR10229">
    <property type="entry name" value="GTP-BINDING PROTEIN HFLX"/>
    <property type="match status" value="1"/>
</dbReference>
<dbReference type="InterPro" id="IPR042108">
    <property type="entry name" value="GTPase_HflX_N_sf"/>
</dbReference>